<accession>A0A9D3AJ59</accession>
<name>A0A9D3AJ59_9FIRM</name>
<keyword evidence="2" id="KW-0732">Signal</keyword>
<proteinExistence type="predicted"/>
<dbReference type="RefSeq" id="WP_277271770.1">
    <property type="nucleotide sequence ID" value="NZ_DYXE01000037.1"/>
</dbReference>
<evidence type="ECO:0000256" key="2">
    <source>
        <dbReference type="SAM" id="SignalP"/>
    </source>
</evidence>
<feature type="signal peptide" evidence="2">
    <location>
        <begin position="1"/>
        <end position="26"/>
    </location>
</feature>
<reference evidence="3" key="1">
    <citation type="journal article" date="2021" name="PeerJ">
        <title>Extensive microbial diversity within the chicken gut microbiome revealed by metagenomics and culture.</title>
        <authorList>
            <person name="Gilroy R."/>
            <person name="Ravi A."/>
            <person name="Getino M."/>
            <person name="Pursley I."/>
            <person name="Horton D.L."/>
            <person name="Alikhan N.F."/>
            <person name="Baker D."/>
            <person name="Gharbi K."/>
            <person name="Hall N."/>
            <person name="Watson M."/>
            <person name="Adriaenssens E.M."/>
            <person name="Foster-Nyarko E."/>
            <person name="Jarju S."/>
            <person name="Secka A."/>
            <person name="Antonio M."/>
            <person name="Oren A."/>
            <person name="Chaudhuri R.R."/>
            <person name="La Ragione R."/>
            <person name="Hildebrand F."/>
            <person name="Pallen M.J."/>
        </authorList>
    </citation>
    <scope>NUCLEOTIDE SEQUENCE</scope>
    <source>
        <strain evidence="3">USAMLcec4-12693</strain>
    </source>
</reference>
<evidence type="ECO:0000313" key="3">
    <source>
        <dbReference type="EMBL" id="HJH49381.1"/>
    </source>
</evidence>
<feature type="chain" id="PRO_5039489160" evidence="2">
    <location>
        <begin position="27"/>
        <end position="88"/>
    </location>
</feature>
<dbReference type="EMBL" id="DYXE01000037">
    <property type="protein sequence ID" value="HJH49381.1"/>
    <property type="molecule type" value="Genomic_DNA"/>
</dbReference>
<feature type="compositionally biased region" description="Polar residues" evidence="1">
    <location>
        <begin position="28"/>
        <end position="48"/>
    </location>
</feature>
<feature type="non-terminal residue" evidence="3">
    <location>
        <position position="88"/>
    </location>
</feature>
<comment type="caution">
    <text evidence="3">The sequence shown here is derived from an EMBL/GenBank/DDBJ whole genome shotgun (WGS) entry which is preliminary data.</text>
</comment>
<organism evidence="3 4">
    <name type="scientific">Merdimonas faecis</name>
    <dbReference type="NCBI Taxonomy" id="1653435"/>
    <lineage>
        <taxon>Bacteria</taxon>
        <taxon>Bacillati</taxon>
        <taxon>Bacillota</taxon>
        <taxon>Clostridia</taxon>
        <taxon>Lachnospirales</taxon>
        <taxon>Lachnospiraceae</taxon>
        <taxon>Merdimonas</taxon>
    </lineage>
</organism>
<evidence type="ECO:0000313" key="4">
    <source>
        <dbReference type="Proteomes" id="UP000813420"/>
    </source>
</evidence>
<reference evidence="3" key="2">
    <citation type="submission" date="2021-09" db="EMBL/GenBank/DDBJ databases">
        <authorList>
            <person name="Gilroy R."/>
        </authorList>
    </citation>
    <scope>NUCLEOTIDE SEQUENCE</scope>
    <source>
        <strain evidence="3">USAMLcec4-12693</strain>
    </source>
</reference>
<protein>
    <submittedName>
        <fullName evidence="3">Uncharacterized protein</fullName>
    </submittedName>
</protein>
<dbReference type="AlphaFoldDB" id="A0A9D3AJ59"/>
<feature type="region of interest" description="Disordered" evidence="1">
    <location>
        <begin position="28"/>
        <end position="88"/>
    </location>
</feature>
<sequence>MKRNKRIWSMLLTLVMVLSVSVPANAQENIPANSQTNVEDSVEGNQGDTGEVSDSADQSGNVPSEGVSEETPGNDVQQSETDEETEQD</sequence>
<evidence type="ECO:0000256" key="1">
    <source>
        <dbReference type="SAM" id="MobiDB-lite"/>
    </source>
</evidence>
<gene>
    <name evidence="3" type="ORF">K8V39_03865</name>
</gene>
<dbReference type="Proteomes" id="UP000813420">
    <property type="component" value="Unassembled WGS sequence"/>
</dbReference>